<evidence type="ECO:0000313" key="2">
    <source>
        <dbReference type="Proteomes" id="UP000198284"/>
    </source>
</evidence>
<gene>
    <name evidence="1" type="ORF">SAMN06265795_12266</name>
</gene>
<dbReference type="AlphaFoldDB" id="A0A239LF87"/>
<protein>
    <submittedName>
        <fullName evidence="1">Holin of 3TMs, for gene-transfer release</fullName>
    </submittedName>
</protein>
<name>A0A239LF87_9BURK</name>
<sequence length="134" mass="14479">MALDPVTAVLDVGSKVIDRLWPDPGQAAAAKLELFKLNQSGELTQIVGQLEINKAEAANASVFTSGWRPFIGWVCGAALVYQYLLRPIVTWIALLTGHTLPPLPGLDDNLWQLLLGMLGLGSLRTFEKINGVAK</sequence>
<accession>A0A239LF87</accession>
<dbReference type="RefSeq" id="WP_089401448.1">
    <property type="nucleotide sequence ID" value="NZ_FZOT01000022.1"/>
</dbReference>
<organism evidence="1 2">
    <name type="scientific">Noviherbaspirillum humi</name>
    <dbReference type="NCBI Taxonomy" id="1688639"/>
    <lineage>
        <taxon>Bacteria</taxon>
        <taxon>Pseudomonadati</taxon>
        <taxon>Pseudomonadota</taxon>
        <taxon>Betaproteobacteria</taxon>
        <taxon>Burkholderiales</taxon>
        <taxon>Oxalobacteraceae</taxon>
        <taxon>Noviherbaspirillum</taxon>
    </lineage>
</organism>
<keyword evidence="2" id="KW-1185">Reference proteome</keyword>
<evidence type="ECO:0000313" key="1">
    <source>
        <dbReference type="EMBL" id="SNT29307.1"/>
    </source>
</evidence>
<reference evidence="1 2" key="1">
    <citation type="submission" date="2017-06" db="EMBL/GenBank/DDBJ databases">
        <authorList>
            <person name="Kim H.J."/>
            <person name="Triplett B.A."/>
        </authorList>
    </citation>
    <scope>NUCLEOTIDE SEQUENCE [LARGE SCALE GENOMIC DNA]</scope>
    <source>
        <strain evidence="1 2">U15</strain>
    </source>
</reference>
<proteinExistence type="predicted"/>
<dbReference type="OrthoDB" id="1433389at2"/>
<dbReference type="EMBL" id="FZOT01000022">
    <property type="protein sequence ID" value="SNT29307.1"/>
    <property type="molecule type" value="Genomic_DNA"/>
</dbReference>
<dbReference type="Proteomes" id="UP000198284">
    <property type="component" value="Unassembled WGS sequence"/>
</dbReference>
<dbReference type="InterPro" id="IPR021497">
    <property type="entry name" value="GTA_holin_3TM"/>
</dbReference>
<dbReference type="Pfam" id="PF11351">
    <property type="entry name" value="GTA_holin_3TM"/>
    <property type="match status" value="1"/>
</dbReference>